<organism evidence="1 2">
    <name type="scientific">Lentilactobacillus parafarraginis DSM 18390 = JCM 14109</name>
    <dbReference type="NCBI Taxonomy" id="1423786"/>
    <lineage>
        <taxon>Bacteria</taxon>
        <taxon>Bacillati</taxon>
        <taxon>Bacillota</taxon>
        <taxon>Bacilli</taxon>
        <taxon>Lactobacillales</taxon>
        <taxon>Lactobacillaceae</taxon>
        <taxon>Lentilactobacillus</taxon>
    </lineage>
</organism>
<gene>
    <name evidence="1" type="ORF">FD47_GL002273</name>
</gene>
<sequence>MLPINPELKFVFPKPFNRLWHHLGLTDSDKSNLAAYISEYYQNAPINSRTNGFPGNLIQGTGGAIKLRFEQESSHRGKSGSYRIIYFTLVQETVYFLTIYAKKDQANLTDEQKQKIQQTIHHLRHNYRSPKE</sequence>
<dbReference type="EMBL" id="AZFZ01000054">
    <property type="protein sequence ID" value="KRM41752.1"/>
    <property type="molecule type" value="Genomic_DNA"/>
</dbReference>
<protein>
    <recommendedName>
        <fullName evidence="3">Toxin-antitoxin system, toxin component, RelE family</fullName>
    </recommendedName>
</protein>
<dbReference type="Pfam" id="PF06296">
    <property type="entry name" value="RelE"/>
    <property type="match status" value="1"/>
</dbReference>
<dbReference type="Proteomes" id="UP000051010">
    <property type="component" value="Unassembled WGS sequence"/>
</dbReference>
<accession>A0A0R1YGW1</accession>
<evidence type="ECO:0000313" key="1">
    <source>
        <dbReference type="EMBL" id="KRM41752.1"/>
    </source>
</evidence>
<evidence type="ECO:0000313" key="2">
    <source>
        <dbReference type="Proteomes" id="UP000051010"/>
    </source>
</evidence>
<proteinExistence type="predicted"/>
<reference evidence="1 2" key="1">
    <citation type="journal article" date="2015" name="Genome Announc.">
        <title>Expanding the biotechnology potential of lactobacilli through comparative genomics of 213 strains and associated genera.</title>
        <authorList>
            <person name="Sun Z."/>
            <person name="Harris H.M."/>
            <person name="McCann A."/>
            <person name="Guo C."/>
            <person name="Argimon S."/>
            <person name="Zhang W."/>
            <person name="Yang X."/>
            <person name="Jeffery I.B."/>
            <person name="Cooney J.C."/>
            <person name="Kagawa T.F."/>
            <person name="Liu W."/>
            <person name="Song Y."/>
            <person name="Salvetti E."/>
            <person name="Wrobel A."/>
            <person name="Rasinkangas P."/>
            <person name="Parkhill J."/>
            <person name="Rea M.C."/>
            <person name="O'Sullivan O."/>
            <person name="Ritari J."/>
            <person name="Douillard F.P."/>
            <person name="Paul Ross R."/>
            <person name="Yang R."/>
            <person name="Briner A.E."/>
            <person name="Felis G.E."/>
            <person name="de Vos W.M."/>
            <person name="Barrangou R."/>
            <person name="Klaenhammer T.R."/>
            <person name="Caufield P.W."/>
            <person name="Cui Y."/>
            <person name="Zhang H."/>
            <person name="O'Toole P.W."/>
        </authorList>
    </citation>
    <scope>NUCLEOTIDE SEQUENCE [LARGE SCALE GENOMIC DNA]</scope>
    <source>
        <strain evidence="1 2">DSM 18390</strain>
    </source>
</reference>
<dbReference type="RefSeq" id="WP_056980684.1">
    <property type="nucleotide sequence ID" value="NZ_AZFZ01000054.1"/>
</dbReference>
<dbReference type="PATRIC" id="fig|1423786.4.peg.2388"/>
<dbReference type="InterPro" id="IPR009387">
    <property type="entry name" value="HigB-2"/>
</dbReference>
<dbReference type="AlphaFoldDB" id="A0A0R1YGW1"/>
<comment type="caution">
    <text evidence="1">The sequence shown here is derived from an EMBL/GenBank/DDBJ whole genome shotgun (WGS) entry which is preliminary data.</text>
</comment>
<name>A0A0R1YGW1_9LACO</name>
<evidence type="ECO:0008006" key="3">
    <source>
        <dbReference type="Google" id="ProtNLM"/>
    </source>
</evidence>